<dbReference type="EMBL" id="JOJR01000010">
    <property type="protein sequence ID" value="RCN51815.1"/>
    <property type="molecule type" value="Genomic_DNA"/>
</dbReference>
<comment type="caution">
    <text evidence="1">The sequence shown here is derived from an EMBL/GenBank/DDBJ whole genome shotgun (WGS) entry which is preliminary data.</text>
</comment>
<proteinExistence type="predicted"/>
<evidence type="ECO:0000313" key="1">
    <source>
        <dbReference type="EMBL" id="RCN51815.1"/>
    </source>
</evidence>
<dbReference type="Proteomes" id="UP000252519">
    <property type="component" value="Unassembled WGS sequence"/>
</dbReference>
<protein>
    <submittedName>
        <fullName evidence="1">Uncharacterized protein</fullName>
    </submittedName>
</protein>
<evidence type="ECO:0000313" key="2">
    <source>
        <dbReference type="Proteomes" id="UP000252519"/>
    </source>
</evidence>
<dbReference type="AlphaFoldDB" id="A0A368H983"/>
<sequence>MVRDRDTRVNSLIFISAHFEKNSCRPLVIPKSTSKFTPFWIAATPSEFHSCHIDIVHCVPLVVHKYG</sequence>
<accession>A0A368H983</accession>
<keyword evidence="2" id="KW-1185">Reference proteome</keyword>
<reference evidence="1 2" key="1">
    <citation type="submission" date="2014-10" db="EMBL/GenBank/DDBJ databases">
        <title>Draft genome of the hookworm Ancylostoma caninum.</title>
        <authorList>
            <person name="Mitreva M."/>
        </authorList>
    </citation>
    <scope>NUCLEOTIDE SEQUENCE [LARGE SCALE GENOMIC DNA]</scope>
    <source>
        <strain evidence="1 2">Baltimore</strain>
    </source>
</reference>
<gene>
    <name evidence="1" type="ORF">ANCCAN_01902</name>
</gene>
<organism evidence="1 2">
    <name type="scientific">Ancylostoma caninum</name>
    <name type="common">Dog hookworm</name>
    <dbReference type="NCBI Taxonomy" id="29170"/>
    <lineage>
        <taxon>Eukaryota</taxon>
        <taxon>Metazoa</taxon>
        <taxon>Ecdysozoa</taxon>
        <taxon>Nematoda</taxon>
        <taxon>Chromadorea</taxon>
        <taxon>Rhabditida</taxon>
        <taxon>Rhabditina</taxon>
        <taxon>Rhabditomorpha</taxon>
        <taxon>Strongyloidea</taxon>
        <taxon>Ancylostomatidae</taxon>
        <taxon>Ancylostomatinae</taxon>
        <taxon>Ancylostoma</taxon>
    </lineage>
</organism>
<name>A0A368H983_ANCCA</name>